<dbReference type="SUPFAM" id="SSF54593">
    <property type="entry name" value="Glyoxalase/Bleomycin resistance protein/Dihydroxybiphenyl dioxygenase"/>
    <property type="match status" value="1"/>
</dbReference>
<comment type="caution">
    <text evidence="2">The sequence shown here is derived from an EMBL/GenBank/DDBJ whole genome shotgun (WGS) entry which is preliminary data.</text>
</comment>
<accession>A0A6L6XNW5</accession>
<evidence type="ECO:0000259" key="1">
    <source>
        <dbReference type="PROSITE" id="PS51819"/>
    </source>
</evidence>
<keyword evidence="3" id="KW-1185">Reference proteome</keyword>
<dbReference type="Proteomes" id="UP000473525">
    <property type="component" value="Unassembled WGS sequence"/>
</dbReference>
<dbReference type="Gene3D" id="3.10.180.10">
    <property type="entry name" value="2,3-Dihydroxybiphenyl 1,2-Dioxygenase, domain 1"/>
    <property type="match status" value="1"/>
</dbReference>
<dbReference type="PROSITE" id="PS51819">
    <property type="entry name" value="VOC"/>
    <property type="match status" value="1"/>
</dbReference>
<evidence type="ECO:0000313" key="2">
    <source>
        <dbReference type="EMBL" id="MVQ48437.1"/>
    </source>
</evidence>
<sequence length="173" mass="18146">MTALLSGPRDFFTGFAQVRDRIVSEVCSISLPLGDAAPSLAFCADVLGWDVVYEYSFDDPSFSAMVGSAERLRVRSSTVGPARDQPYLNLVDYGLPASAGGSLLGRGGLDRRGLVGVVVTTTDLDAVRRRALAHPGASAAEPVEVDLAPFGATCAAVVTSPHQIVHLVVETVE</sequence>
<evidence type="ECO:0000313" key="3">
    <source>
        <dbReference type="Proteomes" id="UP000473525"/>
    </source>
</evidence>
<proteinExistence type="predicted"/>
<reference evidence="2 3" key="1">
    <citation type="submission" date="2019-12" db="EMBL/GenBank/DDBJ databases">
        <authorList>
            <person name="Huq M.A."/>
        </authorList>
    </citation>
    <scope>NUCLEOTIDE SEQUENCE [LARGE SCALE GENOMIC DNA]</scope>
    <source>
        <strain evidence="2 3">MAH-18</strain>
    </source>
</reference>
<dbReference type="InterPro" id="IPR037523">
    <property type="entry name" value="VOC_core"/>
</dbReference>
<organism evidence="2 3">
    <name type="scientific">Nocardioides agri</name>
    <dbReference type="NCBI Taxonomy" id="2682843"/>
    <lineage>
        <taxon>Bacteria</taxon>
        <taxon>Bacillati</taxon>
        <taxon>Actinomycetota</taxon>
        <taxon>Actinomycetes</taxon>
        <taxon>Propionibacteriales</taxon>
        <taxon>Nocardioidaceae</taxon>
        <taxon>Nocardioides</taxon>
    </lineage>
</organism>
<protein>
    <recommendedName>
        <fullName evidence="1">VOC domain-containing protein</fullName>
    </recommendedName>
</protein>
<feature type="domain" description="VOC" evidence="1">
    <location>
        <begin position="25"/>
        <end position="171"/>
    </location>
</feature>
<dbReference type="AlphaFoldDB" id="A0A6L6XNW5"/>
<gene>
    <name evidence="2" type="ORF">GON03_04540</name>
</gene>
<name>A0A6L6XNW5_9ACTN</name>
<dbReference type="EMBL" id="WSEK01000004">
    <property type="protein sequence ID" value="MVQ48437.1"/>
    <property type="molecule type" value="Genomic_DNA"/>
</dbReference>
<dbReference type="InterPro" id="IPR029068">
    <property type="entry name" value="Glyas_Bleomycin-R_OHBP_Dase"/>
</dbReference>